<protein>
    <submittedName>
        <fullName evidence="1">Uncharacterized protein</fullName>
    </submittedName>
</protein>
<sequence>MDLDGLPVSRLNFGCVCVTGFRGPASRYFTTFLTTSSCFIGVVRSKWTTDCVNDDVPPGNAFKIYFETADFAAPPCLRHVYASSRRLSLAQLTLYD</sequence>
<dbReference type="GeneID" id="54347436"/>
<name>A0A6A5RTK1_9PLEO</name>
<evidence type="ECO:0000313" key="2">
    <source>
        <dbReference type="Proteomes" id="UP000800082"/>
    </source>
</evidence>
<gene>
    <name evidence="1" type="ORF">M421DRAFT_375238</name>
</gene>
<reference evidence="1" key="1">
    <citation type="journal article" date="2020" name="Stud. Mycol.">
        <title>101 Dothideomycetes genomes: a test case for predicting lifestyles and emergence of pathogens.</title>
        <authorList>
            <person name="Haridas S."/>
            <person name="Albert R."/>
            <person name="Binder M."/>
            <person name="Bloem J."/>
            <person name="Labutti K."/>
            <person name="Salamov A."/>
            <person name="Andreopoulos B."/>
            <person name="Baker S."/>
            <person name="Barry K."/>
            <person name="Bills G."/>
            <person name="Bluhm B."/>
            <person name="Cannon C."/>
            <person name="Castanera R."/>
            <person name="Culley D."/>
            <person name="Daum C."/>
            <person name="Ezra D."/>
            <person name="Gonzalez J."/>
            <person name="Henrissat B."/>
            <person name="Kuo A."/>
            <person name="Liang C."/>
            <person name="Lipzen A."/>
            <person name="Lutzoni F."/>
            <person name="Magnuson J."/>
            <person name="Mondo S."/>
            <person name="Nolan M."/>
            <person name="Ohm R."/>
            <person name="Pangilinan J."/>
            <person name="Park H.-J."/>
            <person name="Ramirez L."/>
            <person name="Alfaro M."/>
            <person name="Sun H."/>
            <person name="Tritt A."/>
            <person name="Yoshinaga Y."/>
            <person name="Zwiers L.-H."/>
            <person name="Turgeon B."/>
            <person name="Goodwin S."/>
            <person name="Spatafora J."/>
            <person name="Crous P."/>
            <person name="Grigoriev I."/>
        </authorList>
    </citation>
    <scope>NUCLEOTIDE SEQUENCE</scope>
    <source>
        <strain evidence="1">CBS 183.55</strain>
    </source>
</reference>
<proteinExistence type="predicted"/>
<evidence type="ECO:0000313" key="1">
    <source>
        <dbReference type="EMBL" id="KAF1930484.1"/>
    </source>
</evidence>
<dbReference type="Proteomes" id="UP000800082">
    <property type="component" value="Unassembled WGS sequence"/>
</dbReference>
<dbReference type="EMBL" id="ML978963">
    <property type="protein sequence ID" value="KAF1930484.1"/>
    <property type="molecule type" value="Genomic_DNA"/>
</dbReference>
<organism evidence="1 2">
    <name type="scientific">Didymella exigua CBS 183.55</name>
    <dbReference type="NCBI Taxonomy" id="1150837"/>
    <lineage>
        <taxon>Eukaryota</taxon>
        <taxon>Fungi</taxon>
        <taxon>Dikarya</taxon>
        <taxon>Ascomycota</taxon>
        <taxon>Pezizomycotina</taxon>
        <taxon>Dothideomycetes</taxon>
        <taxon>Pleosporomycetidae</taxon>
        <taxon>Pleosporales</taxon>
        <taxon>Pleosporineae</taxon>
        <taxon>Didymellaceae</taxon>
        <taxon>Didymella</taxon>
    </lineage>
</organism>
<dbReference type="AlphaFoldDB" id="A0A6A5RTK1"/>
<accession>A0A6A5RTK1</accession>
<dbReference type="RefSeq" id="XP_033450732.1">
    <property type="nucleotide sequence ID" value="XM_033589788.1"/>
</dbReference>
<keyword evidence="2" id="KW-1185">Reference proteome</keyword>